<evidence type="ECO:0000256" key="2">
    <source>
        <dbReference type="ARBA" id="ARBA00022448"/>
    </source>
</evidence>
<accession>A0A3M9MN66</accession>
<keyword evidence="11" id="KW-1185">Reference proteome</keyword>
<evidence type="ECO:0000256" key="3">
    <source>
        <dbReference type="ARBA" id="ARBA00022452"/>
    </source>
</evidence>
<keyword evidence="4 8" id="KW-0812">Transmembrane</keyword>
<gene>
    <name evidence="10" type="ORF">EFB08_10980</name>
</gene>
<dbReference type="GO" id="GO:0015344">
    <property type="term" value="F:siderophore uptake transmembrane transporter activity"/>
    <property type="evidence" value="ECO:0007669"/>
    <property type="project" value="TreeGrafter"/>
</dbReference>
<dbReference type="RefSeq" id="WP_123126986.1">
    <property type="nucleotide sequence ID" value="NZ_RJJD01000005.1"/>
</dbReference>
<protein>
    <submittedName>
        <fullName evidence="10">TonB-dependent receptor</fullName>
    </submittedName>
</protein>
<keyword evidence="5" id="KW-0732">Signal</keyword>
<dbReference type="InterPro" id="IPR037066">
    <property type="entry name" value="Plug_dom_sf"/>
</dbReference>
<evidence type="ECO:0000256" key="4">
    <source>
        <dbReference type="ARBA" id="ARBA00022692"/>
    </source>
</evidence>
<dbReference type="SUPFAM" id="SSF49464">
    <property type="entry name" value="Carboxypeptidase regulatory domain-like"/>
    <property type="match status" value="1"/>
</dbReference>
<keyword evidence="6 8" id="KW-0472">Membrane</keyword>
<feature type="domain" description="TonB-dependent receptor plug" evidence="9">
    <location>
        <begin position="143"/>
        <end position="233"/>
    </location>
</feature>
<comment type="caution">
    <text evidence="10">The sequence shown here is derived from an EMBL/GenBank/DDBJ whole genome shotgun (WGS) entry which is preliminary data.</text>
</comment>
<dbReference type="EMBL" id="RJJD01000005">
    <property type="protein sequence ID" value="RNI26980.1"/>
    <property type="molecule type" value="Genomic_DNA"/>
</dbReference>
<dbReference type="Pfam" id="PF13715">
    <property type="entry name" value="CarbopepD_reg_2"/>
    <property type="match status" value="1"/>
</dbReference>
<dbReference type="PANTHER" id="PTHR30069:SF29">
    <property type="entry name" value="HEMOGLOBIN AND HEMOGLOBIN-HAPTOGLOBIN-BINDING PROTEIN 1-RELATED"/>
    <property type="match status" value="1"/>
</dbReference>
<dbReference type="Gene3D" id="2.40.170.20">
    <property type="entry name" value="TonB-dependent receptor, beta-barrel domain"/>
    <property type="match status" value="1"/>
</dbReference>
<reference evidence="10 11" key="1">
    <citation type="submission" date="2018-11" db="EMBL/GenBank/DDBJ databases">
        <title>Rufibacter latericius sp. nov., isolated from water in Baiyang Lake.</title>
        <authorList>
            <person name="Yang Y."/>
        </authorList>
    </citation>
    <scope>NUCLEOTIDE SEQUENCE [LARGE SCALE GENOMIC DNA]</scope>
    <source>
        <strain evidence="10 11">R-22-1c-1</strain>
    </source>
</reference>
<evidence type="ECO:0000256" key="6">
    <source>
        <dbReference type="ARBA" id="ARBA00023136"/>
    </source>
</evidence>
<dbReference type="GO" id="GO:0009279">
    <property type="term" value="C:cell outer membrane"/>
    <property type="evidence" value="ECO:0007669"/>
    <property type="project" value="UniProtKB-SubCell"/>
</dbReference>
<evidence type="ECO:0000256" key="8">
    <source>
        <dbReference type="PROSITE-ProRule" id="PRU01360"/>
    </source>
</evidence>
<dbReference type="AlphaFoldDB" id="A0A3M9MN66"/>
<dbReference type="PANTHER" id="PTHR30069">
    <property type="entry name" value="TONB-DEPENDENT OUTER MEMBRANE RECEPTOR"/>
    <property type="match status" value="1"/>
</dbReference>
<dbReference type="InterPro" id="IPR008969">
    <property type="entry name" value="CarboxyPept-like_regulatory"/>
</dbReference>
<evidence type="ECO:0000256" key="5">
    <source>
        <dbReference type="ARBA" id="ARBA00022729"/>
    </source>
</evidence>
<sequence>MNSSEQTFFYRRGLLLLSFCVLFSLLPFAGNAQQKLTLSGYVKDQSSGEGLIGATVSVRELSGVGAATNEYGFFSLTLPQGTYTVVVSYLGFATYTQTVALSSPQKLNIELKGDQTALQEVVVTSTDVKDENVRSMEMSTMKMQVAELKKMPALMGEVDVIKAIQMTPGVQTAGEGTSGFYVRGGGVDQNLILLDEAPVYNASHLMGFFSVFNSDAIKDVQLYKGGIPAEHGGRLSSLLDIRMKEGNSKRFAASGGIGTLSSRLTVEAPLVKDKGSFILSGRRTYADVFFKLSSDEGIKDNQLYFYDLNLKANYILGPKDRLFVSGYFGRDVAGNNSGAFDWGNATATLRWNHLFNDKLFTNTTLIFSDFDYSLGSKEKSSEFTWTSHIIDYSLKNDYTYYLNPKHQFKFGLVGTFHRFQPGVVKPGPESYFNEIRLDGSNAIEAAAYLSHQYEITSRFSMEYGLRFSYFANVGKGTVYEYAQDGFTKIGRKDYGSLEVIKDYMGFEPRFSAKYQVDEKSSVKTSYNRMRQYLHLLSNSTASLPFDVWVPSNQYTRPQIADQVAAGYFRNFKDNMFEASMEVYYKWMHNQIDYKDNSDVFLNNRIDTVLLRGSGTSYGAEFLVRKQKGDFTGWIGYTWSKTDRKVPGINGGRAYPVRYDRRHSVNVVTTYQLNPRWSFGANWTYATGGATTMPVGRFEYEGHSYPIYSSRNGFRLPAYHRLDLAVTYDRPRSLTGKKHDSSWSLSLYNAYNRKNAFSIAFRENEDNANQTEAVKTYLFGIIPALTYNFNF</sequence>
<evidence type="ECO:0000256" key="1">
    <source>
        <dbReference type="ARBA" id="ARBA00004571"/>
    </source>
</evidence>
<comment type="similarity">
    <text evidence="8">Belongs to the TonB-dependent receptor family.</text>
</comment>
<dbReference type="InterPro" id="IPR039426">
    <property type="entry name" value="TonB-dep_rcpt-like"/>
</dbReference>
<dbReference type="PROSITE" id="PS52016">
    <property type="entry name" value="TONB_DEPENDENT_REC_3"/>
    <property type="match status" value="1"/>
</dbReference>
<evidence type="ECO:0000313" key="11">
    <source>
        <dbReference type="Proteomes" id="UP000272117"/>
    </source>
</evidence>
<name>A0A3M9MN66_9BACT</name>
<keyword evidence="10" id="KW-0675">Receptor</keyword>
<dbReference type="Proteomes" id="UP000272117">
    <property type="component" value="Unassembled WGS sequence"/>
</dbReference>
<dbReference type="GO" id="GO:0044718">
    <property type="term" value="P:siderophore transmembrane transport"/>
    <property type="evidence" value="ECO:0007669"/>
    <property type="project" value="TreeGrafter"/>
</dbReference>
<proteinExistence type="inferred from homology"/>
<keyword evidence="3 8" id="KW-1134">Transmembrane beta strand</keyword>
<organism evidence="10 11">
    <name type="scientific">Rufibacter latericius</name>
    <dbReference type="NCBI Taxonomy" id="2487040"/>
    <lineage>
        <taxon>Bacteria</taxon>
        <taxon>Pseudomonadati</taxon>
        <taxon>Bacteroidota</taxon>
        <taxon>Cytophagia</taxon>
        <taxon>Cytophagales</taxon>
        <taxon>Hymenobacteraceae</taxon>
        <taxon>Rufibacter</taxon>
    </lineage>
</organism>
<keyword evidence="2 8" id="KW-0813">Transport</keyword>
<dbReference type="InterPro" id="IPR036942">
    <property type="entry name" value="Beta-barrel_TonB_sf"/>
</dbReference>
<dbReference type="Gene3D" id="2.170.130.10">
    <property type="entry name" value="TonB-dependent receptor, plug domain"/>
    <property type="match status" value="1"/>
</dbReference>
<dbReference type="InterPro" id="IPR012910">
    <property type="entry name" value="Plug_dom"/>
</dbReference>
<dbReference type="OrthoDB" id="9758870at2"/>
<dbReference type="Pfam" id="PF07715">
    <property type="entry name" value="Plug"/>
    <property type="match status" value="1"/>
</dbReference>
<evidence type="ECO:0000259" key="9">
    <source>
        <dbReference type="Pfam" id="PF07715"/>
    </source>
</evidence>
<comment type="subcellular location">
    <subcellularLocation>
        <location evidence="1 8">Cell outer membrane</location>
        <topology evidence="1 8">Multi-pass membrane protein</topology>
    </subcellularLocation>
</comment>
<evidence type="ECO:0000256" key="7">
    <source>
        <dbReference type="ARBA" id="ARBA00023237"/>
    </source>
</evidence>
<evidence type="ECO:0000313" key="10">
    <source>
        <dbReference type="EMBL" id="RNI26980.1"/>
    </source>
</evidence>
<dbReference type="Gene3D" id="2.60.40.1120">
    <property type="entry name" value="Carboxypeptidase-like, regulatory domain"/>
    <property type="match status" value="1"/>
</dbReference>
<keyword evidence="7 8" id="KW-0998">Cell outer membrane</keyword>
<dbReference type="SUPFAM" id="SSF56935">
    <property type="entry name" value="Porins"/>
    <property type="match status" value="1"/>
</dbReference>